<evidence type="ECO:0000313" key="6">
    <source>
        <dbReference type="Proteomes" id="UP000694260"/>
    </source>
</evidence>
<protein>
    <submittedName>
        <fullName evidence="5">Tail fiber protein</fullName>
    </submittedName>
</protein>
<dbReference type="Pfam" id="PF03906">
    <property type="entry name" value="Phage_T7_tail"/>
    <property type="match status" value="1"/>
</dbReference>
<sequence>MAGQLLPWIDSGDAEGNRNSMQNFLSDGVTTSYDFNFAGGYIDVSHVKAYIYHTESGITEAIDPVVLTGPNTIQVIPAVPLGDYLVVYRDTPKDQPLVDYTTGSVLDEANLDKANQQAVFATAEMADRFDAINASSADAIERSFLALTTAQAADAKSDTAIADSAAAVITADAAEVTAANALAVAEDAVAAATGFEVNLEVFTPNDTTPRGVDFQLGTVASPGNQRWFVGMDNASDLTVDRYNDAGALQGSALKVDRQTGSVAAEADVSVGGQLDMTSGKVVNLANGVAAGDAVNKGQLDAGDAAVVASSLQRASNLSDLTNTLSARQNLGLGGAPVMGRNLLINADFQQYTRGSNWTFSAGQTYVADRWRCAANGSSVTTAPIGFTVGQTDVPGNPHVFQRATVTSVAGAANYVVLAQTMESVKVLSGRSIAVSFWAKADAAKQIAVEVAQNFGGGGSPSAEVTNIGTTKITLSTTWTRYRLKVNLPSITGKTLGTQHLGGTTLHFWLDAGSDSNGRTNSLGQQSIVFDLARPQVEIIDAAADINSAVTDFEEVDFTLNAVRCLRYCRRFRFFLNGGPAANYVGGSFPHAVNMLNANGTLTYNDDVGNVNRVTTNSGGNNVSITGGGITGDSLGVVMDFLVGSLGNWCAGFVLFSTEII</sequence>
<dbReference type="EMBL" id="MW965453">
    <property type="protein sequence ID" value="QVE65569.2"/>
    <property type="molecule type" value="Genomic_DNA"/>
</dbReference>
<evidence type="ECO:0000256" key="1">
    <source>
        <dbReference type="ARBA" id="ARBA00004328"/>
    </source>
</evidence>
<dbReference type="Gene3D" id="2.60.120.260">
    <property type="entry name" value="Galactose-binding domain-like"/>
    <property type="match status" value="1"/>
</dbReference>
<evidence type="ECO:0000259" key="4">
    <source>
        <dbReference type="Pfam" id="PF03906"/>
    </source>
</evidence>
<evidence type="ECO:0000313" key="5">
    <source>
        <dbReference type="EMBL" id="QVE65569.2"/>
    </source>
</evidence>
<name>A0A8E5KHK2_9CAUD</name>
<keyword evidence="6" id="KW-1185">Reference proteome</keyword>
<dbReference type="GO" id="GO:0098015">
    <property type="term" value="C:virus tail"/>
    <property type="evidence" value="ECO:0007669"/>
    <property type="project" value="UniProtKB-KW"/>
</dbReference>
<organism evidence="5 6">
    <name type="scientific">Ralstonia phage vB_RsoP_BMB50</name>
    <dbReference type="NCBI Taxonomy" id="2834269"/>
    <lineage>
        <taxon>Viruses</taxon>
        <taxon>Duplodnaviria</taxon>
        <taxon>Heunggongvirae</taxon>
        <taxon>Uroviricota</taxon>
        <taxon>Caudoviricetes</taxon>
        <taxon>Autographivirales</taxon>
        <taxon>Autonotataviridae</taxon>
        <taxon>Okabevirinae</taxon>
        <taxon>Hongshanvirus</taxon>
        <taxon>Hongshanvirus BMB50</taxon>
    </lineage>
</organism>
<dbReference type="InterPro" id="IPR008979">
    <property type="entry name" value="Galactose-bd-like_sf"/>
</dbReference>
<evidence type="ECO:0000256" key="3">
    <source>
        <dbReference type="ARBA" id="ARBA00022844"/>
    </source>
</evidence>
<dbReference type="Proteomes" id="UP000694260">
    <property type="component" value="Segment"/>
</dbReference>
<keyword evidence="2" id="KW-1227">Viral tail protein</keyword>
<proteinExistence type="predicted"/>
<feature type="domain" description="Bacteriophage T7 tail fibre protein-like N-terminal" evidence="4">
    <location>
        <begin position="22"/>
        <end position="131"/>
    </location>
</feature>
<evidence type="ECO:0000256" key="2">
    <source>
        <dbReference type="ARBA" id="ARBA00022732"/>
    </source>
</evidence>
<dbReference type="SUPFAM" id="SSF49785">
    <property type="entry name" value="Galactose-binding domain-like"/>
    <property type="match status" value="1"/>
</dbReference>
<comment type="subcellular location">
    <subcellularLocation>
        <location evidence="1">Virion</location>
    </subcellularLocation>
</comment>
<reference evidence="5" key="1">
    <citation type="submission" date="2021-04" db="EMBL/GenBank/DDBJ databases">
        <title>Genomic characterization of the novel lytic bacteriophage vB_RsoP_BMB50 infecting Ralstonia solanacearum.</title>
        <authorList>
            <person name="Wang K."/>
            <person name="Liu Q."/>
            <person name="Dong Z."/>
            <person name="Sun M."/>
            <person name="Peng D."/>
        </authorList>
    </citation>
    <scope>NUCLEOTIDE SEQUENCE</scope>
</reference>
<keyword evidence="3" id="KW-0946">Virion</keyword>
<accession>A0A8E5KHK2</accession>
<dbReference type="InterPro" id="IPR005604">
    <property type="entry name" value="Phage_T7_tail_fibre-like_N"/>
</dbReference>